<accession>A0ACB9FG39</accession>
<dbReference type="EMBL" id="CM042047">
    <property type="protein sequence ID" value="KAI3770304.1"/>
    <property type="molecule type" value="Genomic_DNA"/>
</dbReference>
<protein>
    <submittedName>
        <fullName evidence="1">Uncharacterized protein</fullName>
    </submittedName>
</protein>
<reference evidence="2" key="1">
    <citation type="journal article" date="2022" name="Mol. Ecol. Resour.">
        <title>The genomes of chicory, endive, great burdock and yacon provide insights into Asteraceae palaeo-polyploidization history and plant inulin production.</title>
        <authorList>
            <person name="Fan W."/>
            <person name="Wang S."/>
            <person name="Wang H."/>
            <person name="Wang A."/>
            <person name="Jiang F."/>
            <person name="Liu H."/>
            <person name="Zhao H."/>
            <person name="Xu D."/>
            <person name="Zhang Y."/>
        </authorList>
    </citation>
    <scope>NUCLEOTIDE SEQUENCE [LARGE SCALE GENOMIC DNA]</scope>
    <source>
        <strain evidence="2">cv. Niubang</strain>
    </source>
</reference>
<proteinExistence type="predicted"/>
<dbReference type="Proteomes" id="UP001055879">
    <property type="component" value="Linkage Group LG01"/>
</dbReference>
<gene>
    <name evidence="1" type="ORF">L6452_01432</name>
</gene>
<keyword evidence="2" id="KW-1185">Reference proteome</keyword>
<evidence type="ECO:0000313" key="2">
    <source>
        <dbReference type="Proteomes" id="UP001055879"/>
    </source>
</evidence>
<name>A0ACB9FG39_ARCLA</name>
<organism evidence="1 2">
    <name type="scientific">Arctium lappa</name>
    <name type="common">Greater burdock</name>
    <name type="synonym">Lappa major</name>
    <dbReference type="NCBI Taxonomy" id="4217"/>
    <lineage>
        <taxon>Eukaryota</taxon>
        <taxon>Viridiplantae</taxon>
        <taxon>Streptophyta</taxon>
        <taxon>Embryophyta</taxon>
        <taxon>Tracheophyta</taxon>
        <taxon>Spermatophyta</taxon>
        <taxon>Magnoliopsida</taxon>
        <taxon>eudicotyledons</taxon>
        <taxon>Gunneridae</taxon>
        <taxon>Pentapetalae</taxon>
        <taxon>asterids</taxon>
        <taxon>campanulids</taxon>
        <taxon>Asterales</taxon>
        <taxon>Asteraceae</taxon>
        <taxon>Carduoideae</taxon>
        <taxon>Cardueae</taxon>
        <taxon>Arctiinae</taxon>
        <taxon>Arctium</taxon>
    </lineage>
</organism>
<evidence type="ECO:0000313" key="1">
    <source>
        <dbReference type="EMBL" id="KAI3770304.1"/>
    </source>
</evidence>
<reference evidence="1 2" key="2">
    <citation type="journal article" date="2022" name="Mol. Ecol. Resour.">
        <title>The genomes of chicory, endive, great burdock and yacon provide insights into Asteraceae paleo-polyploidization history and plant inulin production.</title>
        <authorList>
            <person name="Fan W."/>
            <person name="Wang S."/>
            <person name="Wang H."/>
            <person name="Wang A."/>
            <person name="Jiang F."/>
            <person name="Liu H."/>
            <person name="Zhao H."/>
            <person name="Xu D."/>
            <person name="Zhang Y."/>
        </authorList>
    </citation>
    <scope>NUCLEOTIDE SEQUENCE [LARGE SCALE GENOMIC DNA]</scope>
    <source>
        <strain evidence="2">cv. Niubang</strain>
    </source>
</reference>
<sequence>MYGVFIVTKNSMMRRSWFGTRRLSISSAMYALSTGGGMAIHVLLQVDKETISNAEVGDALRDDTSSVMADVCLNDLDANKLELRYGFGLLDAHARALKGLIELVSSNRDSCTIFISADNLFMVGLIILRWSVQSLFEHKLAVIICSVVEINTVGVCVVTISLTFTWKGFLYLIQLATLVGSQAVSVDQKILHKHIEQVLLSGGRFKLILGHLQLDNQLPLTLMPVLLAPEEASDMHHPVFKMTITICNENHLPICLHTGNGWVSYSL</sequence>
<comment type="caution">
    <text evidence="1">The sequence shown here is derived from an EMBL/GenBank/DDBJ whole genome shotgun (WGS) entry which is preliminary data.</text>
</comment>